<dbReference type="WBParaSite" id="RSKR_0000438100.1">
    <property type="protein sequence ID" value="RSKR_0000438100.1"/>
    <property type="gene ID" value="RSKR_0000438100"/>
</dbReference>
<name>A0AC35TVG1_9BILA</name>
<organism evidence="1 2">
    <name type="scientific">Rhabditophanes sp. KR3021</name>
    <dbReference type="NCBI Taxonomy" id="114890"/>
    <lineage>
        <taxon>Eukaryota</taxon>
        <taxon>Metazoa</taxon>
        <taxon>Ecdysozoa</taxon>
        <taxon>Nematoda</taxon>
        <taxon>Chromadorea</taxon>
        <taxon>Rhabditida</taxon>
        <taxon>Tylenchina</taxon>
        <taxon>Panagrolaimomorpha</taxon>
        <taxon>Strongyloidoidea</taxon>
        <taxon>Alloionematidae</taxon>
        <taxon>Rhabditophanes</taxon>
    </lineage>
</organism>
<accession>A0AC35TVG1</accession>
<sequence>MSKFFKGAVSSSDSSDASDNEDQNQPQKQNLNEYALPSDSDNEDTKRVVRAGKDKSYDALKTSIKIINNAKNVKDMTKVLAEFEKLIKTFEKTKPILTRDNLPTPRFYIRHLVQLEETITSIWEDKAVRASLSKSTGKSLSTIRQKVSKYNKAMGDELTKYKETPDALGYSSGEEQVSTLKHTDSDDESPVKAPVADSRTTQSKKAMAGNDSSEDDSEWGSGDETGSSSDSSINLEGKAKEDLRRFFLKKEFKVGGDTNDKASAMKKERRKQIEKKRNEDGESEDEDDKWEKVMTKEEAKKQLFDSKIEITPGVVLKKLEELIVQRGRVATDRKEYLKILEELRKIVDDKKFPIALSAKILFVSISSLFELHSRTADCMDFETWKKTLKALEELVHILNDNKDLIMTVAISDEDENCIDPTKPFKLHGSAVLSIHRLDNELTKIFQSADYLSTEYIDKLKGEQEFCNLLEKLMKYIKSKEGKGIFHEDEYIQAMMMRVEHMYYKFDYEHKEDGEKLMDSLCKEVYGFQSAKRERQRAMLCQIYHHALHDRWQKAKDLLLMSHLPNLVDHSDPSTQILYNRTICQLGLCAFRHGSIKEAYNGLSEIQNTARAKELLAQGVLSRTEKTPEQEKLEKSRQIPFHMHINLELMECVFLICCMLLDVPSMALGEYDVRKRTLCRSFLSQLKFSERSALIGPPENSREHVVAASRAILVGDWKKCQEHLINDKMNVKVWNLFRNADQVREMVVARVQEESLRTYLLMYTTVYETISLDILVNLFELPKHKVHATISKMIIQEELIASLDQPTDCLIMHRIEPSRIQLLAHNLAERVSQLCDITDQIIEPRQFKNNYNGKRLYDSNRQHTNENRNDRQGNYDNNRRAQGNNQDNRNKPGVNKGNRNRNQENNKSRQKLSHLFGFDNVVSMQEQFSKLKYQTGFGNEFATEDPRCVGALPERQNSPQVCKFGLYAEQLSGTAFTVARKDNQRSWLYRIRPSVKHSPFEKLEDGPSNFSNDDSEFESTPNQMRWNPHPFPSKSESVDFIKGLFTFCGAGSVKSRNGITIHMYSCNTSMKNKAFYNSDGDFLIVPQQGTLFLTTEFGRLQVKPEEIVVIPQGIRFSIDVTQESRGYILEVFGCHFQLPDLGPIGANGLANPRDFEYPVAWFEENDSSFEIVTKYQGKLFVKKQDHSPFDVVAWHGNYAPYKYDLTKFMVINSVSFDHCDPSIFTVLTAQSSRPGVAIADFVIFPPRWGVADHTFRPPYYHRNCMSEYMGLIKGVYEAKEGGFAPGGGSLHSIMTPHGPDYACFEGASNALLTPQRVAENTMSFMFESSLHMAITKTAMNANVDQDYYKDWLPLKKHFSL</sequence>
<protein>
    <submittedName>
        <fullName evidence="2">Eukaryotic translation initiation factor 3 subunit C</fullName>
    </submittedName>
</protein>
<evidence type="ECO:0000313" key="2">
    <source>
        <dbReference type="WBParaSite" id="RSKR_0000438100.1"/>
    </source>
</evidence>
<proteinExistence type="predicted"/>
<reference evidence="2" key="1">
    <citation type="submission" date="2016-11" db="UniProtKB">
        <authorList>
            <consortium name="WormBaseParasite"/>
        </authorList>
    </citation>
    <scope>IDENTIFICATION</scope>
    <source>
        <strain evidence="2">KR3021</strain>
    </source>
</reference>
<dbReference type="Proteomes" id="UP000095286">
    <property type="component" value="Unplaced"/>
</dbReference>
<evidence type="ECO:0000313" key="1">
    <source>
        <dbReference type="Proteomes" id="UP000095286"/>
    </source>
</evidence>